<proteinExistence type="predicted"/>
<feature type="transmembrane region" description="Helical" evidence="1">
    <location>
        <begin position="126"/>
        <end position="145"/>
    </location>
</feature>
<feature type="transmembrane region" description="Helical" evidence="1">
    <location>
        <begin position="331"/>
        <end position="356"/>
    </location>
</feature>
<dbReference type="InterPro" id="IPR043742">
    <property type="entry name" value="DUF5687"/>
</dbReference>
<accession>A0ABQ5MFD4</accession>
<keyword evidence="3" id="KW-1185">Reference proteome</keyword>
<gene>
    <name evidence="2" type="ORF">Y10_04880</name>
</gene>
<dbReference type="Pfam" id="PF18940">
    <property type="entry name" value="DUF5687"/>
    <property type="match status" value="1"/>
</dbReference>
<feature type="transmembrane region" description="Helical" evidence="1">
    <location>
        <begin position="403"/>
        <end position="422"/>
    </location>
</feature>
<evidence type="ECO:0000256" key="1">
    <source>
        <dbReference type="SAM" id="Phobius"/>
    </source>
</evidence>
<feature type="transmembrane region" description="Helical" evidence="1">
    <location>
        <begin position="261"/>
        <end position="284"/>
    </location>
</feature>
<comment type="caution">
    <text evidence="2">The sequence shown here is derived from an EMBL/GenBank/DDBJ whole genome shotgun (WGS) entry which is preliminary data.</text>
</comment>
<feature type="transmembrane region" description="Helical" evidence="1">
    <location>
        <begin position="20"/>
        <end position="40"/>
    </location>
</feature>
<evidence type="ECO:0000313" key="2">
    <source>
        <dbReference type="EMBL" id="GLB48120.1"/>
    </source>
</evidence>
<feature type="transmembrane region" description="Helical" evidence="1">
    <location>
        <begin position="235"/>
        <end position="255"/>
    </location>
</feature>
<feature type="transmembrane region" description="Helical" evidence="1">
    <location>
        <begin position="157"/>
        <end position="179"/>
    </location>
</feature>
<feature type="transmembrane region" description="Helical" evidence="1">
    <location>
        <begin position="305"/>
        <end position="325"/>
    </location>
</feature>
<dbReference type="Proteomes" id="UP001143543">
    <property type="component" value="Unassembled WGS sequence"/>
</dbReference>
<feature type="transmembrane region" description="Helical" evidence="1">
    <location>
        <begin position="376"/>
        <end position="397"/>
    </location>
</feature>
<organism evidence="2 3">
    <name type="scientific">Neptunitalea lumnitzerae</name>
    <dbReference type="NCBI Taxonomy" id="2965509"/>
    <lineage>
        <taxon>Bacteria</taxon>
        <taxon>Pseudomonadati</taxon>
        <taxon>Bacteroidota</taxon>
        <taxon>Flavobacteriia</taxon>
        <taxon>Flavobacteriales</taxon>
        <taxon>Flavobacteriaceae</taxon>
        <taxon>Neptunitalea</taxon>
    </lineage>
</organism>
<feature type="transmembrane region" description="Helical" evidence="1">
    <location>
        <begin position="100"/>
        <end position="119"/>
    </location>
</feature>
<keyword evidence="1" id="KW-0812">Transmembrane</keyword>
<keyword evidence="1" id="KW-0472">Membrane</keyword>
<reference evidence="2" key="1">
    <citation type="submission" date="2022-07" db="EMBL/GenBank/DDBJ databases">
        <title>Taxonomy of Novel Oxalotrophic and Methylotrophic Bacteria.</title>
        <authorList>
            <person name="Sahin N."/>
            <person name="Tani A."/>
        </authorList>
    </citation>
    <scope>NUCLEOTIDE SEQUENCE</scope>
    <source>
        <strain evidence="2">Y10</strain>
    </source>
</reference>
<keyword evidence="1" id="KW-1133">Transmembrane helix</keyword>
<feature type="transmembrane region" description="Helical" evidence="1">
    <location>
        <begin position="61"/>
        <end position="94"/>
    </location>
</feature>
<sequence length="449" mass="51495">MGIGAFYGIKKVSPDMDPFISVNNVLVYWVLVDLVLRFFMQQLPVLDIKPLLILPIKKRISVNFLLAKGLFSFFNVLPLFFYVPFTIVLLINGYDVSGTLLWFVAMLLITCSTNFVNFLINKNNTYFALILGVLATFVLLAYFRVFDVSPYVGSFLYGIYTTYYYALIPLLLFGLFYYLNYKYLMANFYLDGAISKKVKEVQSTDLSFLNRFGAMAPFLKNDLKMIWRNKRPKQVVFFSLFFVGYGLFFFTNSVYEEQYWIKPFVGMFITGGFLMTFGQNVPSWDSEYYKLMMSQNIKYRTYLESKWLLMVVATAIAMLLSLPYIYFGKEILLIVLGAGLFNMGLNAFVVLLGGVFNKTPIKLNDKAKAFSNTQAFSATMLIIALPKMLLPIIIFYIPYVISGSVNIGVVSLGVAGLLGVIFRNQIFKFIEKMYQKEKYKTIAAYNTKN</sequence>
<protein>
    <submittedName>
        <fullName evidence="2">Uncharacterized protein</fullName>
    </submittedName>
</protein>
<dbReference type="EMBL" id="BRVO01000001">
    <property type="protein sequence ID" value="GLB48120.1"/>
    <property type="molecule type" value="Genomic_DNA"/>
</dbReference>
<name>A0ABQ5MFD4_9FLAO</name>
<evidence type="ECO:0000313" key="3">
    <source>
        <dbReference type="Proteomes" id="UP001143543"/>
    </source>
</evidence>